<organism evidence="2 3">
    <name type="scientific">Rhizophagus irregularis (strain DAOM 197198w)</name>
    <name type="common">Glomus intraradices</name>
    <dbReference type="NCBI Taxonomy" id="1432141"/>
    <lineage>
        <taxon>Eukaryota</taxon>
        <taxon>Fungi</taxon>
        <taxon>Fungi incertae sedis</taxon>
        <taxon>Mucoromycota</taxon>
        <taxon>Glomeromycotina</taxon>
        <taxon>Glomeromycetes</taxon>
        <taxon>Glomerales</taxon>
        <taxon>Glomeraceae</taxon>
        <taxon>Rhizophagus</taxon>
    </lineage>
</organism>
<name>A0A015KRW5_RHIIW</name>
<feature type="chain" id="PRO_5001475864" evidence="1">
    <location>
        <begin position="29"/>
        <end position="145"/>
    </location>
</feature>
<dbReference type="EMBL" id="JEMT01016608">
    <property type="protein sequence ID" value="EXX70359.1"/>
    <property type="molecule type" value="Genomic_DNA"/>
</dbReference>
<protein>
    <submittedName>
        <fullName evidence="2">Uncharacterized protein</fullName>
    </submittedName>
</protein>
<accession>A0A015KRW5</accession>
<feature type="signal peptide" evidence="1">
    <location>
        <begin position="1"/>
        <end position="28"/>
    </location>
</feature>
<keyword evidence="3" id="KW-1185">Reference proteome</keyword>
<comment type="caution">
    <text evidence="2">The sequence shown here is derived from an EMBL/GenBank/DDBJ whole genome shotgun (WGS) entry which is preliminary data.</text>
</comment>
<dbReference type="Proteomes" id="UP000022910">
    <property type="component" value="Unassembled WGS sequence"/>
</dbReference>
<keyword evidence="1" id="KW-0732">Signal</keyword>
<evidence type="ECO:0000256" key="1">
    <source>
        <dbReference type="SAM" id="SignalP"/>
    </source>
</evidence>
<proteinExistence type="predicted"/>
<dbReference type="OrthoDB" id="2305668at2759"/>
<gene>
    <name evidence="2" type="ORF">RirG_088160</name>
</gene>
<reference evidence="2 3" key="1">
    <citation type="submission" date="2014-02" db="EMBL/GenBank/DDBJ databases">
        <title>Single nucleus genome sequencing reveals high similarity among nuclei of an endomycorrhizal fungus.</title>
        <authorList>
            <person name="Lin K."/>
            <person name="Geurts R."/>
            <person name="Zhang Z."/>
            <person name="Limpens E."/>
            <person name="Saunders D.G."/>
            <person name="Mu D."/>
            <person name="Pang E."/>
            <person name="Cao H."/>
            <person name="Cha H."/>
            <person name="Lin T."/>
            <person name="Zhou Q."/>
            <person name="Shang Y."/>
            <person name="Li Y."/>
            <person name="Ivanov S."/>
            <person name="Sharma T."/>
            <person name="Velzen R.V."/>
            <person name="Ruijter N.D."/>
            <person name="Aanen D.K."/>
            <person name="Win J."/>
            <person name="Kamoun S."/>
            <person name="Bisseling T."/>
            <person name="Huang S."/>
        </authorList>
    </citation>
    <scope>NUCLEOTIDE SEQUENCE [LARGE SCALE GENOMIC DNA]</scope>
    <source>
        <strain evidence="3">DAOM197198w</strain>
    </source>
</reference>
<evidence type="ECO:0000313" key="3">
    <source>
        <dbReference type="Proteomes" id="UP000022910"/>
    </source>
</evidence>
<sequence length="145" mass="16059">MISFTKLNFFVTIVLLYSLINMFTEVNSVAINNKRDNFCDGFEITLPSGSTPATNSTTITVNWKKGNSEIVKINDVELFNDKGLLNVLWEGEKSFNPDGTATQIVEIAAPDYLKLPAEVLLRSWGSTANGPNCFKITPFFTLNAN</sequence>
<dbReference type="HOGENOM" id="CLU_149520_0_0_1"/>
<dbReference type="AlphaFoldDB" id="A0A015KRW5"/>
<evidence type="ECO:0000313" key="2">
    <source>
        <dbReference type="EMBL" id="EXX70359.1"/>
    </source>
</evidence>